<dbReference type="SUPFAM" id="SSF53098">
    <property type="entry name" value="Ribonuclease H-like"/>
    <property type="match status" value="1"/>
</dbReference>
<sequence length="217" mass="25200">MPIRCIAHHINLITKDIISIEWAKKTLQNCQKIVSFFHDVHRAEAILYNEIKNSFSKENLKSLPNIFVNAVKIKAIIQNRQFWHDVEQLKMILDPAKNTVKALEFNTTTLADCFIKLLKMAQAISAISFQNLDFNKNISLFSIKDGKNLILIYISTCFQQNIFKSVIMREAINIWKNQYGGGKENSNYLLIQFGIYRNKEPPFDDLYIVDISTPINW</sequence>
<dbReference type="EMBL" id="BLAL01000187">
    <property type="protein sequence ID" value="GES89417.1"/>
    <property type="molecule type" value="Genomic_DNA"/>
</dbReference>
<evidence type="ECO:0000313" key="2">
    <source>
        <dbReference type="Proteomes" id="UP000615446"/>
    </source>
</evidence>
<dbReference type="OrthoDB" id="2447089at2759"/>
<reference evidence="1" key="1">
    <citation type="submission" date="2019-10" db="EMBL/GenBank/DDBJ databases">
        <title>Conservation and host-specific expression of non-tandemly repeated heterogenous ribosome RNA gene in arbuscular mycorrhizal fungi.</title>
        <authorList>
            <person name="Maeda T."/>
            <person name="Kobayashi Y."/>
            <person name="Nakagawa T."/>
            <person name="Ezawa T."/>
            <person name="Yamaguchi K."/>
            <person name="Bino T."/>
            <person name="Nishimoto Y."/>
            <person name="Shigenobu S."/>
            <person name="Kawaguchi M."/>
        </authorList>
    </citation>
    <scope>NUCLEOTIDE SEQUENCE</scope>
    <source>
        <strain evidence="1">HR1</strain>
    </source>
</reference>
<organism evidence="1 2">
    <name type="scientific">Rhizophagus clarus</name>
    <dbReference type="NCBI Taxonomy" id="94130"/>
    <lineage>
        <taxon>Eukaryota</taxon>
        <taxon>Fungi</taxon>
        <taxon>Fungi incertae sedis</taxon>
        <taxon>Mucoromycota</taxon>
        <taxon>Glomeromycotina</taxon>
        <taxon>Glomeromycetes</taxon>
        <taxon>Glomerales</taxon>
        <taxon>Glomeraceae</taxon>
        <taxon>Rhizophagus</taxon>
    </lineage>
</organism>
<protein>
    <submittedName>
        <fullName evidence="1">Ribonuclease H-like domain-containing protein</fullName>
    </submittedName>
</protein>
<gene>
    <name evidence="1" type="ORF">RCL2_001631700</name>
</gene>
<dbReference type="InterPro" id="IPR012337">
    <property type="entry name" value="RNaseH-like_sf"/>
</dbReference>
<dbReference type="AlphaFoldDB" id="A0A8H3LN57"/>
<proteinExistence type="predicted"/>
<dbReference type="Proteomes" id="UP000615446">
    <property type="component" value="Unassembled WGS sequence"/>
</dbReference>
<name>A0A8H3LN57_9GLOM</name>
<accession>A0A8H3LN57</accession>
<evidence type="ECO:0000313" key="1">
    <source>
        <dbReference type="EMBL" id="GES89417.1"/>
    </source>
</evidence>
<comment type="caution">
    <text evidence="1">The sequence shown here is derived from an EMBL/GenBank/DDBJ whole genome shotgun (WGS) entry which is preliminary data.</text>
</comment>